<feature type="transmembrane region" description="Helical" evidence="1">
    <location>
        <begin position="53"/>
        <end position="74"/>
    </location>
</feature>
<accession>A0AAD7BDG2</accession>
<dbReference type="EMBL" id="JARKIF010000020">
    <property type="protein sequence ID" value="KAJ7617982.1"/>
    <property type="molecule type" value="Genomic_DNA"/>
</dbReference>
<dbReference type="Proteomes" id="UP001221142">
    <property type="component" value="Unassembled WGS sequence"/>
</dbReference>
<gene>
    <name evidence="2" type="ORF">FB45DRAFT_1063511</name>
</gene>
<name>A0AAD7BDG2_9AGAR</name>
<sequence>MADVRLDTARLIALFLSCILYGILLTTFVPSLFSLILSPVGRFRLKKSHEIKYPIVAITILMFVVSTFAAVLSLQDVVDAFIDYDGPGGATEFYVSKIGGWKHWFLAVEDSTQVILGDALLIYRCYVLHGRSWRCIAIPGVCWLALCVSALLSTYREAQLSRGQSLNDPSVLPFLTATLLLTFATSLITTSLITRRLFNAGNSREQITSPNSITPHFFDRVAMIFFETGMIYSVSIV</sequence>
<feature type="non-terminal residue" evidence="2">
    <location>
        <position position="237"/>
    </location>
</feature>
<keyword evidence="3" id="KW-1185">Reference proteome</keyword>
<dbReference type="AlphaFoldDB" id="A0AAD7BDG2"/>
<comment type="caution">
    <text evidence="2">The sequence shown here is derived from an EMBL/GenBank/DDBJ whole genome shotgun (WGS) entry which is preliminary data.</text>
</comment>
<evidence type="ECO:0000313" key="3">
    <source>
        <dbReference type="Proteomes" id="UP001221142"/>
    </source>
</evidence>
<feature type="transmembrane region" description="Helical" evidence="1">
    <location>
        <begin position="135"/>
        <end position="152"/>
    </location>
</feature>
<keyword evidence="1" id="KW-0812">Transmembrane</keyword>
<organism evidence="2 3">
    <name type="scientific">Roridomyces roridus</name>
    <dbReference type="NCBI Taxonomy" id="1738132"/>
    <lineage>
        <taxon>Eukaryota</taxon>
        <taxon>Fungi</taxon>
        <taxon>Dikarya</taxon>
        <taxon>Basidiomycota</taxon>
        <taxon>Agaricomycotina</taxon>
        <taxon>Agaricomycetes</taxon>
        <taxon>Agaricomycetidae</taxon>
        <taxon>Agaricales</taxon>
        <taxon>Marasmiineae</taxon>
        <taxon>Mycenaceae</taxon>
        <taxon>Roridomyces</taxon>
    </lineage>
</organism>
<feature type="transmembrane region" description="Helical" evidence="1">
    <location>
        <begin position="12"/>
        <end position="41"/>
    </location>
</feature>
<evidence type="ECO:0000313" key="2">
    <source>
        <dbReference type="EMBL" id="KAJ7617982.1"/>
    </source>
</evidence>
<keyword evidence="1" id="KW-1133">Transmembrane helix</keyword>
<keyword evidence="1" id="KW-0472">Membrane</keyword>
<evidence type="ECO:0000256" key="1">
    <source>
        <dbReference type="SAM" id="Phobius"/>
    </source>
</evidence>
<feature type="transmembrane region" description="Helical" evidence="1">
    <location>
        <begin position="172"/>
        <end position="194"/>
    </location>
</feature>
<protein>
    <submittedName>
        <fullName evidence="2">Uncharacterized protein</fullName>
    </submittedName>
</protein>
<reference evidence="2" key="1">
    <citation type="submission" date="2023-03" db="EMBL/GenBank/DDBJ databases">
        <title>Massive genome expansion in bonnet fungi (Mycena s.s.) driven by repeated elements and novel gene families across ecological guilds.</title>
        <authorList>
            <consortium name="Lawrence Berkeley National Laboratory"/>
            <person name="Harder C.B."/>
            <person name="Miyauchi S."/>
            <person name="Viragh M."/>
            <person name="Kuo A."/>
            <person name="Thoen E."/>
            <person name="Andreopoulos B."/>
            <person name="Lu D."/>
            <person name="Skrede I."/>
            <person name="Drula E."/>
            <person name="Henrissat B."/>
            <person name="Morin E."/>
            <person name="Kohler A."/>
            <person name="Barry K."/>
            <person name="LaButti K."/>
            <person name="Morin E."/>
            <person name="Salamov A."/>
            <person name="Lipzen A."/>
            <person name="Mereny Z."/>
            <person name="Hegedus B."/>
            <person name="Baldrian P."/>
            <person name="Stursova M."/>
            <person name="Weitz H."/>
            <person name="Taylor A."/>
            <person name="Grigoriev I.V."/>
            <person name="Nagy L.G."/>
            <person name="Martin F."/>
            <person name="Kauserud H."/>
        </authorList>
    </citation>
    <scope>NUCLEOTIDE SEQUENCE</scope>
    <source>
        <strain evidence="2">9284</strain>
    </source>
</reference>
<proteinExistence type="predicted"/>